<comment type="caution">
    <text evidence="2">The sequence shown here is derived from an EMBL/GenBank/DDBJ whole genome shotgun (WGS) entry which is preliminary data.</text>
</comment>
<reference evidence="2" key="1">
    <citation type="submission" date="2023-10" db="EMBL/GenBank/DDBJ databases">
        <title>Genome assembly of Pristionchus species.</title>
        <authorList>
            <person name="Yoshida K."/>
            <person name="Sommer R.J."/>
        </authorList>
    </citation>
    <scope>NUCLEOTIDE SEQUENCE</scope>
    <source>
        <strain evidence="2">RS5133</strain>
    </source>
</reference>
<evidence type="ECO:0000313" key="1">
    <source>
        <dbReference type="EMBL" id="GMT12430.1"/>
    </source>
</evidence>
<evidence type="ECO:0000313" key="3">
    <source>
        <dbReference type="Proteomes" id="UP001432322"/>
    </source>
</evidence>
<dbReference type="Proteomes" id="UP001432322">
    <property type="component" value="Unassembled WGS sequence"/>
</dbReference>
<sequence length="143" mass="16301">MRVVSPCLPLYSPSGWTSSRIGVSTVLLSSFDGALHTSSWGRLSRLEDDTVLLLLSPSLFAVLSTPPETVMQGTVLCVNHCFPSHFHSLFRVEECRGEPYKFQSRLLLVSPLLQLDRGHRSSRDIVRIQHEGYIYWRMFRAHQ</sequence>
<dbReference type="EMBL" id="BTSY01000302">
    <property type="protein sequence ID" value="GMT37854.1"/>
    <property type="molecule type" value="Genomic_DNA"/>
</dbReference>
<evidence type="ECO:0000313" key="2">
    <source>
        <dbReference type="EMBL" id="GMT37854.1"/>
    </source>
</evidence>
<dbReference type="EMBL" id="BTSY01000001">
    <property type="protein sequence ID" value="GMT12430.1"/>
    <property type="molecule type" value="Genomic_DNA"/>
</dbReference>
<proteinExistence type="predicted"/>
<gene>
    <name evidence="2" type="ORF">PFISCL1PPCAC_29151</name>
    <name evidence="1" type="ORF">PFISCL1PPCAC_3727</name>
</gene>
<accession>A0AAV5X5D6</accession>
<keyword evidence="3" id="KW-1185">Reference proteome</keyword>
<organism evidence="2 3">
    <name type="scientific">Pristionchus fissidentatus</name>
    <dbReference type="NCBI Taxonomy" id="1538716"/>
    <lineage>
        <taxon>Eukaryota</taxon>
        <taxon>Metazoa</taxon>
        <taxon>Ecdysozoa</taxon>
        <taxon>Nematoda</taxon>
        <taxon>Chromadorea</taxon>
        <taxon>Rhabditida</taxon>
        <taxon>Rhabditina</taxon>
        <taxon>Diplogasteromorpha</taxon>
        <taxon>Diplogasteroidea</taxon>
        <taxon>Neodiplogasteridae</taxon>
        <taxon>Pristionchus</taxon>
    </lineage>
</organism>
<dbReference type="AlphaFoldDB" id="A0AAV5X5D6"/>
<name>A0AAV5X5D6_9BILA</name>
<protein>
    <submittedName>
        <fullName evidence="2">Uncharacterized protein</fullName>
    </submittedName>
</protein>